<dbReference type="InterPro" id="IPR036691">
    <property type="entry name" value="Endo/exonu/phosph_ase_sf"/>
</dbReference>
<keyword evidence="2" id="KW-1185">Reference proteome</keyword>
<dbReference type="AlphaFoldDB" id="A0A834HGQ3"/>
<dbReference type="PANTHER" id="PTHR33710">
    <property type="entry name" value="BNAC02G09200D PROTEIN"/>
    <property type="match status" value="1"/>
</dbReference>
<organism evidence="1 2">
    <name type="scientific">Rhododendron simsii</name>
    <name type="common">Sims's rhododendron</name>
    <dbReference type="NCBI Taxonomy" id="118357"/>
    <lineage>
        <taxon>Eukaryota</taxon>
        <taxon>Viridiplantae</taxon>
        <taxon>Streptophyta</taxon>
        <taxon>Embryophyta</taxon>
        <taxon>Tracheophyta</taxon>
        <taxon>Spermatophyta</taxon>
        <taxon>Magnoliopsida</taxon>
        <taxon>eudicotyledons</taxon>
        <taxon>Gunneridae</taxon>
        <taxon>Pentapetalae</taxon>
        <taxon>asterids</taxon>
        <taxon>Ericales</taxon>
        <taxon>Ericaceae</taxon>
        <taxon>Ericoideae</taxon>
        <taxon>Rhodoreae</taxon>
        <taxon>Rhododendron</taxon>
    </lineage>
</organism>
<evidence type="ECO:0000313" key="1">
    <source>
        <dbReference type="EMBL" id="KAF7152135.1"/>
    </source>
</evidence>
<dbReference type="OrthoDB" id="1742302at2759"/>
<dbReference type="SUPFAM" id="SSF56219">
    <property type="entry name" value="DNase I-like"/>
    <property type="match status" value="1"/>
</dbReference>
<dbReference type="EMBL" id="WJXA01000001">
    <property type="protein sequence ID" value="KAF7152135.1"/>
    <property type="molecule type" value="Genomic_DNA"/>
</dbReference>
<dbReference type="Proteomes" id="UP000626092">
    <property type="component" value="Unassembled WGS sequence"/>
</dbReference>
<proteinExistence type="predicted"/>
<name>A0A834HGQ3_RHOSS</name>
<reference evidence="1" key="1">
    <citation type="submission" date="2019-11" db="EMBL/GenBank/DDBJ databases">
        <authorList>
            <person name="Liu Y."/>
            <person name="Hou J."/>
            <person name="Li T.-Q."/>
            <person name="Guan C.-H."/>
            <person name="Wu X."/>
            <person name="Wu H.-Z."/>
            <person name="Ling F."/>
            <person name="Zhang R."/>
            <person name="Shi X.-G."/>
            <person name="Ren J.-P."/>
            <person name="Chen E.-F."/>
            <person name="Sun J.-M."/>
        </authorList>
    </citation>
    <scope>NUCLEOTIDE SEQUENCE</scope>
    <source>
        <strain evidence="1">Adult_tree_wgs_1</strain>
        <tissue evidence="1">Leaves</tissue>
    </source>
</reference>
<gene>
    <name evidence="1" type="ORF">RHSIM_Rhsim01G0069200</name>
</gene>
<evidence type="ECO:0008006" key="3">
    <source>
        <dbReference type="Google" id="ProtNLM"/>
    </source>
</evidence>
<accession>A0A834HGQ3</accession>
<dbReference type="PANTHER" id="PTHR33710:SF64">
    <property type="entry name" value="ENDONUCLEASE_EXONUCLEASE_PHOSPHATASE DOMAIN-CONTAINING PROTEIN"/>
    <property type="match status" value="1"/>
</dbReference>
<comment type="caution">
    <text evidence="1">The sequence shown here is derived from an EMBL/GenBank/DDBJ whole genome shotgun (WGS) entry which is preliminary data.</text>
</comment>
<protein>
    <recommendedName>
        <fullName evidence="3">Endonuclease/exonuclease/phosphatase domain-containing protein</fullName>
    </recommendedName>
</protein>
<dbReference type="Gene3D" id="3.60.10.10">
    <property type="entry name" value="Endonuclease/exonuclease/phosphatase"/>
    <property type="match status" value="1"/>
</dbReference>
<evidence type="ECO:0000313" key="2">
    <source>
        <dbReference type="Proteomes" id="UP000626092"/>
    </source>
</evidence>
<sequence>MEVVMQKCLPPGWEFFHNIGSGSVAGIIVAWDKQGPLVSLLSTSDQMMLLSVTMEMKTFVISIVYGYNQAGNRKKLWDDLRTSYGLVGLQPWILMGDFNVVRWQNERSDHGYFDATSAGDFNTCLEDIGMEDINTTGFLFTWSNRRAGREYCGSRLDRVVVNAQWQHIFTESEAVVLTPGVSDHCPLTVSILPYQGGKKPFKFFNFWMTHKSFDDILNFSWAAQINSEDSPMLLLYKKLRRLKPCLKKLNKDFYSDIQKRVLAANAELAHIQNSLGLVC</sequence>